<keyword evidence="4 15" id="KW-0963">Cytoplasm</keyword>
<dbReference type="InterPro" id="IPR004532">
    <property type="entry name" value="Phe-tRNA-ligase_IIc_bsu_bact"/>
</dbReference>
<keyword evidence="11 16" id="KW-0694">RNA-binding</keyword>
<dbReference type="SUPFAM" id="SSF54991">
    <property type="entry name" value="Anticodon-binding domain of PheRS"/>
    <property type="match status" value="1"/>
</dbReference>
<dbReference type="InterPro" id="IPR020825">
    <property type="entry name" value="Phe-tRNA_synthase-like_B3/B4"/>
</dbReference>
<dbReference type="Proteomes" id="UP000439994">
    <property type="component" value="Unassembled WGS sequence"/>
</dbReference>
<evidence type="ECO:0000256" key="11">
    <source>
        <dbReference type="ARBA" id="ARBA00022884"/>
    </source>
</evidence>
<gene>
    <name evidence="15 20" type="primary">pheT</name>
    <name evidence="20" type="ORF">GNP35_03895</name>
</gene>
<dbReference type="GO" id="GO:0000287">
    <property type="term" value="F:magnesium ion binding"/>
    <property type="evidence" value="ECO:0007669"/>
    <property type="project" value="UniProtKB-UniRule"/>
</dbReference>
<keyword evidence="21" id="KW-1185">Reference proteome</keyword>
<evidence type="ECO:0000256" key="10">
    <source>
        <dbReference type="ARBA" id="ARBA00022842"/>
    </source>
</evidence>
<dbReference type="Pfam" id="PF03483">
    <property type="entry name" value="B3_4"/>
    <property type="match status" value="1"/>
</dbReference>
<dbReference type="SMART" id="SM00874">
    <property type="entry name" value="B5"/>
    <property type="match status" value="1"/>
</dbReference>
<feature type="binding site" evidence="15">
    <location>
        <position position="463"/>
    </location>
    <ligand>
        <name>Mg(2+)</name>
        <dbReference type="ChEBI" id="CHEBI:18420"/>
        <note>shared with alpha subunit</note>
    </ligand>
</feature>
<dbReference type="GO" id="GO:0006432">
    <property type="term" value="P:phenylalanyl-tRNA aminoacylation"/>
    <property type="evidence" value="ECO:0007669"/>
    <property type="project" value="UniProtKB-UniRule"/>
</dbReference>
<sequence>MKFSEKWLREWVNPSISTNELSEQLSMAGLEVDGVEPAAADFTGVVVGEVVECGKHPEADKLQITKINVGTAGDGELIDIVCGAKNCRLGLKVAVAMVGAVLPGDFKIKKAKLRGQPSFGMLCSWSELGMADDSDGILELPNDAPLGTDVREYLDLNDQIIEIDLTPNRSDCLGILGVAREVGVLNNEDVKALNVKDVPMSIEDKVSIELEAPTSCPRYLGRVVKGINVNAATPLWMTEKLRRSGIRSIDPVVDITNFVLLELGHPMHAFDLSKIDGGIKVRLANTDEKLVLLDESEVKLDEKTLVIADHNKPLAIAGVFGGLNSGVTTETKDVLLESAFFSPVTMAGAARRYGLHTDASHRYERGVDFKLQRTAMERATQLLLEIAGGEAGPIVEAVNNDELPKEPVVSLRRERLDRVLGHVISDEEVTTILSRLGLDVTFETGTWSAISPSFRFDINIEEDLIEEVARVYGYNNIPNIAPTASLKMPSHPEKNIEKNVFSSTLVDLGYQEAITYSFVDPKVQSALFPNESGLVLPHPISADMSVMRLSLWSGLLPAVSNNQKRQQSRVRLFETGLRFLPDTNSEMNIRQEAMLAGVISGTVNGEYWDGNPRAVDFYDIKGDVEALLAKTASVGNIEFLPMASGDRNSAALHPGQSAQITRDGNVIGYVGAVHPQIEKTIGLNGKTFVFELILSEIEVRNLPDAKPVSKYPSNRRDIAVVVKEAVNAGEVLKEIKNIGGNQLVDLNLFDVYRGEGIEDGNKSLAISLVLQDVEKTLEEQDISTKIDQVVNMLTDKFDATLRQ</sequence>
<accession>A0A6N8F5W3</accession>
<dbReference type="FunFam" id="3.30.930.10:FF:000022">
    <property type="entry name" value="Phenylalanine--tRNA ligase beta subunit"/>
    <property type="match status" value="1"/>
</dbReference>
<dbReference type="PROSITE" id="PS50886">
    <property type="entry name" value="TRBD"/>
    <property type="match status" value="1"/>
</dbReference>
<dbReference type="SUPFAM" id="SSF56037">
    <property type="entry name" value="PheT/TilS domain"/>
    <property type="match status" value="1"/>
</dbReference>
<comment type="subcellular location">
    <subcellularLocation>
        <location evidence="1 15">Cytoplasm</location>
    </subcellularLocation>
</comment>
<evidence type="ECO:0000256" key="6">
    <source>
        <dbReference type="ARBA" id="ARBA00022598"/>
    </source>
</evidence>
<dbReference type="GO" id="GO:0005524">
    <property type="term" value="F:ATP binding"/>
    <property type="evidence" value="ECO:0007669"/>
    <property type="project" value="UniProtKB-UniRule"/>
</dbReference>
<feature type="binding site" evidence="15">
    <location>
        <position position="457"/>
    </location>
    <ligand>
        <name>Mg(2+)</name>
        <dbReference type="ChEBI" id="CHEBI:18420"/>
        <note>shared with alpha subunit</note>
    </ligand>
</feature>
<dbReference type="EMBL" id="WOCD01000002">
    <property type="protein sequence ID" value="MUH71703.1"/>
    <property type="molecule type" value="Genomic_DNA"/>
</dbReference>
<organism evidence="20 21">
    <name type="scientific">Psychrosphaera haliotis</name>
    <dbReference type="NCBI Taxonomy" id="555083"/>
    <lineage>
        <taxon>Bacteria</taxon>
        <taxon>Pseudomonadati</taxon>
        <taxon>Pseudomonadota</taxon>
        <taxon>Gammaproteobacteria</taxon>
        <taxon>Alteromonadales</taxon>
        <taxon>Pseudoalteromonadaceae</taxon>
        <taxon>Psychrosphaera</taxon>
    </lineage>
</organism>
<keyword evidence="5 16" id="KW-0820">tRNA-binding</keyword>
<dbReference type="CDD" id="cd00769">
    <property type="entry name" value="PheRS_beta_core"/>
    <property type="match status" value="1"/>
</dbReference>
<comment type="cofactor">
    <cofactor evidence="15">
        <name>Mg(2+)</name>
        <dbReference type="ChEBI" id="CHEBI:18420"/>
    </cofactor>
    <text evidence="15">Binds 2 magnesium ions per tetramer.</text>
</comment>
<dbReference type="GO" id="GO:0009328">
    <property type="term" value="C:phenylalanine-tRNA ligase complex"/>
    <property type="evidence" value="ECO:0007669"/>
    <property type="project" value="TreeGrafter"/>
</dbReference>
<dbReference type="InterPro" id="IPR005147">
    <property type="entry name" value="tRNA_synthase_B5-dom"/>
</dbReference>
<protein>
    <recommendedName>
        <fullName evidence="15">Phenylalanine--tRNA ligase beta subunit</fullName>
        <ecNumber evidence="15">6.1.1.20</ecNumber>
    </recommendedName>
    <alternativeName>
        <fullName evidence="15">Phenylalanyl-tRNA synthetase beta subunit</fullName>
        <shortName evidence="15">PheRS</shortName>
    </alternativeName>
</protein>
<dbReference type="Pfam" id="PF01588">
    <property type="entry name" value="tRNA_bind"/>
    <property type="match status" value="1"/>
</dbReference>
<dbReference type="PANTHER" id="PTHR10947">
    <property type="entry name" value="PHENYLALANYL-TRNA SYNTHETASE BETA CHAIN AND LEUCINE-RICH REPEAT-CONTAINING PROTEIN 47"/>
    <property type="match status" value="1"/>
</dbReference>
<dbReference type="CDD" id="cd02796">
    <property type="entry name" value="tRNA_bind_bactPheRS"/>
    <property type="match status" value="1"/>
</dbReference>
<reference evidence="20 21" key="1">
    <citation type="submission" date="2019-11" db="EMBL/GenBank/DDBJ databases">
        <title>P. haliotis isolates from Z. marina roots.</title>
        <authorList>
            <person name="Cohen M."/>
            <person name="Jospin G."/>
            <person name="Eisen J.A."/>
            <person name="Coil D.A."/>
        </authorList>
    </citation>
    <scope>NUCLEOTIDE SEQUENCE [LARGE SCALE GENOMIC DNA]</scope>
    <source>
        <strain evidence="20 21">UCD-MCMsp1aY</strain>
    </source>
</reference>
<dbReference type="NCBIfam" id="NF045760">
    <property type="entry name" value="YtpR"/>
    <property type="match status" value="1"/>
</dbReference>
<dbReference type="HAMAP" id="MF_00283">
    <property type="entry name" value="Phe_tRNA_synth_beta1"/>
    <property type="match status" value="1"/>
</dbReference>
<evidence type="ECO:0000256" key="12">
    <source>
        <dbReference type="ARBA" id="ARBA00022917"/>
    </source>
</evidence>
<feature type="domain" description="TRNA-binding" evidence="17">
    <location>
        <begin position="39"/>
        <end position="151"/>
    </location>
</feature>
<evidence type="ECO:0000313" key="20">
    <source>
        <dbReference type="EMBL" id="MUH71703.1"/>
    </source>
</evidence>
<evidence type="ECO:0000256" key="14">
    <source>
        <dbReference type="ARBA" id="ARBA00049255"/>
    </source>
</evidence>
<dbReference type="GO" id="GO:0000049">
    <property type="term" value="F:tRNA binding"/>
    <property type="evidence" value="ECO:0007669"/>
    <property type="project" value="UniProtKB-UniRule"/>
</dbReference>
<dbReference type="InterPro" id="IPR045060">
    <property type="entry name" value="Phe-tRNA-ligase_IIc_bsu"/>
</dbReference>
<dbReference type="Gene3D" id="3.30.930.10">
    <property type="entry name" value="Bira Bifunctional Protein, Domain 2"/>
    <property type="match status" value="1"/>
</dbReference>
<dbReference type="InterPro" id="IPR045864">
    <property type="entry name" value="aa-tRNA-synth_II/BPL/LPL"/>
</dbReference>
<dbReference type="EC" id="6.1.1.20" evidence="15"/>
<comment type="similarity">
    <text evidence="2 15">Belongs to the phenylalanyl-tRNA synthetase beta subunit family. Type 1 subfamily.</text>
</comment>
<dbReference type="InterPro" id="IPR005146">
    <property type="entry name" value="B3/B4_tRNA-bd"/>
</dbReference>
<dbReference type="Gene3D" id="2.40.50.140">
    <property type="entry name" value="Nucleic acid-binding proteins"/>
    <property type="match status" value="1"/>
</dbReference>
<dbReference type="Gene3D" id="3.50.40.10">
    <property type="entry name" value="Phenylalanyl-trna Synthetase, Chain B, domain 3"/>
    <property type="match status" value="1"/>
</dbReference>
<dbReference type="SUPFAM" id="SSF50249">
    <property type="entry name" value="Nucleic acid-binding proteins"/>
    <property type="match status" value="1"/>
</dbReference>
<dbReference type="PROSITE" id="PS51483">
    <property type="entry name" value="B5"/>
    <property type="match status" value="1"/>
</dbReference>
<dbReference type="SUPFAM" id="SSF55681">
    <property type="entry name" value="Class II aaRS and biotin synthetases"/>
    <property type="match status" value="1"/>
</dbReference>
<evidence type="ECO:0000256" key="13">
    <source>
        <dbReference type="ARBA" id="ARBA00023146"/>
    </source>
</evidence>
<dbReference type="InterPro" id="IPR036690">
    <property type="entry name" value="Fdx_antiC-bd_sf"/>
</dbReference>
<dbReference type="Pfam" id="PF17759">
    <property type="entry name" value="tRNA_synthFbeta"/>
    <property type="match status" value="1"/>
</dbReference>
<dbReference type="FunFam" id="3.30.70.380:FF:000001">
    <property type="entry name" value="Phenylalanine--tRNA ligase beta subunit"/>
    <property type="match status" value="1"/>
</dbReference>
<comment type="subunit">
    <text evidence="3 15">Tetramer of two alpha and two beta subunits.</text>
</comment>
<dbReference type="InterPro" id="IPR033714">
    <property type="entry name" value="tRNA_bind_bactPheRS"/>
</dbReference>
<evidence type="ECO:0000256" key="15">
    <source>
        <dbReference type="HAMAP-Rule" id="MF_00283"/>
    </source>
</evidence>
<dbReference type="PROSITE" id="PS51447">
    <property type="entry name" value="FDX_ACB"/>
    <property type="match status" value="1"/>
</dbReference>
<proteinExistence type="inferred from homology"/>
<evidence type="ECO:0000259" key="18">
    <source>
        <dbReference type="PROSITE" id="PS51447"/>
    </source>
</evidence>
<dbReference type="InterPro" id="IPR041616">
    <property type="entry name" value="PheRS_beta_core"/>
</dbReference>
<dbReference type="InterPro" id="IPR002547">
    <property type="entry name" value="tRNA-bd_dom"/>
</dbReference>
<evidence type="ECO:0000256" key="7">
    <source>
        <dbReference type="ARBA" id="ARBA00022723"/>
    </source>
</evidence>
<evidence type="ECO:0000256" key="16">
    <source>
        <dbReference type="PROSITE-ProRule" id="PRU00209"/>
    </source>
</evidence>
<evidence type="ECO:0000256" key="8">
    <source>
        <dbReference type="ARBA" id="ARBA00022741"/>
    </source>
</evidence>
<evidence type="ECO:0000313" key="21">
    <source>
        <dbReference type="Proteomes" id="UP000439994"/>
    </source>
</evidence>
<dbReference type="GO" id="GO:0004826">
    <property type="term" value="F:phenylalanine-tRNA ligase activity"/>
    <property type="evidence" value="ECO:0007669"/>
    <property type="project" value="UniProtKB-UniRule"/>
</dbReference>
<comment type="catalytic activity">
    <reaction evidence="14 15">
        <text>tRNA(Phe) + L-phenylalanine + ATP = L-phenylalanyl-tRNA(Phe) + AMP + diphosphate + H(+)</text>
        <dbReference type="Rhea" id="RHEA:19413"/>
        <dbReference type="Rhea" id="RHEA-COMP:9668"/>
        <dbReference type="Rhea" id="RHEA-COMP:9699"/>
        <dbReference type="ChEBI" id="CHEBI:15378"/>
        <dbReference type="ChEBI" id="CHEBI:30616"/>
        <dbReference type="ChEBI" id="CHEBI:33019"/>
        <dbReference type="ChEBI" id="CHEBI:58095"/>
        <dbReference type="ChEBI" id="CHEBI:78442"/>
        <dbReference type="ChEBI" id="CHEBI:78531"/>
        <dbReference type="ChEBI" id="CHEBI:456215"/>
        <dbReference type="EC" id="6.1.1.20"/>
    </reaction>
</comment>
<keyword evidence="10 15" id="KW-0460">Magnesium</keyword>
<dbReference type="Pfam" id="PF03147">
    <property type="entry name" value="FDX-ACB"/>
    <property type="match status" value="1"/>
</dbReference>
<dbReference type="NCBIfam" id="TIGR00472">
    <property type="entry name" value="pheT_bact"/>
    <property type="match status" value="1"/>
</dbReference>
<dbReference type="InterPro" id="IPR009061">
    <property type="entry name" value="DNA-bd_dom_put_sf"/>
</dbReference>
<dbReference type="PANTHER" id="PTHR10947:SF0">
    <property type="entry name" value="PHENYLALANINE--TRNA LIGASE BETA SUBUNIT"/>
    <property type="match status" value="1"/>
</dbReference>
<dbReference type="Gene3D" id="3.30.56.10">
    <property type="match status" value="2"/>
</dbReference>
<dbReference type="Gene3D" id="3.30.70.380">
    <property type="entry name" value="Ferrodoxin-fold anticodon-binding domain"/>
    <property type="match status" value="1"/>
</dbReference>
<name>A0A6N8F5W3_9GAMM</name>
<keyword evidence="9 15" id="KW-0067">ATP-binding</keyword>
<feature type="binding site" evidence="15">
    <location>
        <position position="466"/>
    </location>
    <ligand>
        <name>Mg(2+)</name>
        <dbReference type="ChEBI" id="CHEBI:18420"/>
        <note>shared with alpha subunit</note>
    </ligand>
</feature>
<dbReference type="Pfam" id="PF03484">
    <property type="entry name" value="B5"/>
    <property type="match status" value="1"/>
</dbReference>
<keyword evidence="13 15" id="KW-0030">Aminoacyl-tRNA synthetase</keyword>
<evidence type="ECO:0000259" key="17">
    <source>
        <dbReference type="PROSITE" id="PS50886"/>
    </source>
</evidence>
<evidence type="ECO:0000256" key="3">
    <source>
        <dbReference type="ARBA" id="ARBA00011209"/>
    </source>
</evidence>
<dbReference type="RefSeq" id="WP_155694713.1">
    <property type="nucleotide sequence ID" value="NZ_WOCD01000002.1"/>
</dbReference>
<dbReference type="InterPro" id="IPR005121">
    <property type="entry name" value="Fdx_antiC-bd"/>
</dbReference>
<keyword evidence="7 15" id="KW-0479">Metal-binding</keyword>
<dbReference type="SMART" id="SM00873">
    <property type="entry name" value="B3_4"/>
    <property type="match status" value="1"/>
</dbReference>
<dbReference type="InterPro" id="IPR012340">
    <property type="entry name" value="NA-bd_OB-fold"/>
</dbReference>
<dbReference type="SMART" id="SM00896">
    <property type="entry name" value="FDX-ACB"/>
    <property type="match status" value="1"/>
</dbReference>
<feature type="domain" description="FDX-ACB" evidence="18">
    <location>
        <begin position="709"/>
        <end position="802"/>
    </location>
</feature>
<dbReference type="OrthoDB" id="9805455at2"/>
<dbReference type="FunFam" id="2.40.50.140:FF:000045">
    <property type="entry name" value="Phenylalanine--tRNA ligase beta subunit"/>
    <property type="match status" value="1"/>
</dbReference>
<evidence type="ECO:0000259" key="19">
    <source>
        <dbReference type="PROSITE" id="PS51483"/>
    </source>
</evidence>
<evidence type="ECO:0000256" key="1">
    <source>
        <dbReference type="ARBA" id="ARBA00004496"/>
    </source>
</evidence>
<comment type="caution">
    <text evidence="20">The sequence shown here is derived from an EMBL/GenBank/DDBJ whole genome shotgun (WGS) entry which is preliminary data.</text>
</comment>
<evidence type="ECO:0000256" key="5">
    <source>
        <dbReference type="ARBA" id="ARBA00022555"/>
    </source>
</evidence>
<evidence type="ECO:0000256" key="4">
    <source>
        <dbReference type="ARBA" id="ARBA00022490"/>
    </source>
</evidence>
<keyword evidence="6 15" id="KW-0436">Ligase</keyword>
<dbReference type="FunFam" id="3.30.56.10:FF:000002">
    <property type="entry name" value="Phenylalanine--tRNA ligase beta subunit"/>
    <property type="match status" value="1"/>
</dbReference>
<dbReference type="FunFam" id="3.50.40.10:FF:000001">
    <property type="entry name" value="Phenylalanine--tRNA ligase beta subunit"/>
    <property type="match status" value="1"/>
</dbReference>
<keyword evidence="12 15" id="KW-0648">Protein biosynthesis</keyword>
<dbReference type="AlphaFoldDB" id="A0A6N8F5W3"/>
<feature type="binding site" evidence="15">
    <location>
        <position position="467"/>
    </location>
    <ligand>
        <name>Mg(2+)</name>
        <dbReference type="ChEBI" id="CHEBI:18420"/>
        <note>shared with alpha subunit</note>
    </ligand>
</feature>
<evidence type="ECO:0000256" key="2">
    <source>
        <dbReference type="ARBA" id="ARBA00008653"/>
    </source>
</evidence>
<evidence type="ECO:0000256" key="9">
    <source>
        <dbReference type="ARBA" id="ARBA00022840"/>
    </source>
</evidence>
<feature type="domain" description="B5" evidence="19">
    <location>
        <begin position="404"/>
        <end position="479"/>
    </location>
</feature>
<dbReference type="SUPFAM" id="SSF46955">
    <property type="entry name" value="Putative DNA-binding domain"/>
    <property type="match status" value="1"/>
</dbReference>
<keyword evidence="8 15" id="KW-0547">Nucleotide-binding</keyword>